<dbReference type="GeneID" id="92094937"/>
<dbReference type="CDD" id="cd02440">
    <property type="entry name" value="AdoMet_MTases"/>
    <property type="match status" value="1"/>
</dbReference>
<comment type="caution">
    <text evidence="3">The sequence shown here is derived from an EMBL/GenBank/DDBJ whole genome shotgun (WGS) entry which is preliminary data.</text>
</comment>
<sequence length="396" mass="43476">MTKKVAGSLPESGLSKTEGDSGVHISETSSSSTERAGADESKDSASCSDSAKAKVPDSEPSTGIGLSWENSGTSDGTQDSEAASDNASLSSDDATPIANGSVAGLDWAEPDFGDHFDDADSALGDDSASSTQSLSSSILQYRMIHGRRYHSLRGDGDTEYWQPNDEQQNLYAEYSDFGDAHPHAQVRGVDLSPIQPAWIPPNVLFEIDDIAQEWTYQPNHFDFIYLRSLHGCIKDWDAFFREAYKCCKPGGWVETFHMDLRPQSDDGSVRSGMAIHSIYDHLVAAGRRMGRPMDLLAQQTMVRSMEAAGFVDVRETNLKKPMTGSFGDRKMREIGGFQHAALTEGLEGLVLYPLGHVLGWPLIQIQLMLARVRTELASQKVHPWTRVQIVYARKPE</sequence>
<evidence type="ECO:0000313" key="4">
    <source>
        <dbReference type="Proteomes" id="UP001480595"/>
    </source>
</evidence>
<feature type="compositionally biased region" description="Low complexity" evidence="2">
    <location>
        <begin position="79"/>
        <end position="94"/>
    </location>
</feature>
<accession>A0ABR1TPZ9</accession>
<proteinExistence type="inferred from homology"/>
<dbReference type="EMBL" id="JAQQWL010000011">
    <property type="protein sequence ID" value="KAK8048735.1"/>
    <property type="molecule type" value="Genomic_DNA"/>
</dbReference>
<feature type="region of interest" description="Disordered" evidence="2">
    <location>
        <begin position="1"/>
        <end position="130"/>
    </location>
</feature>
<dbReference type="Proteomes" id="UP001480595">
    <property type="component" value="Unassembled WGS sequence"/>
</dbReference>
<organism evidence="3 4">
    <name type="scientific">Apiospora phragmitis</name>
    <dbReference type="NCBI Taxonomy" id="2905665"/>
    <lineage>
        <taxon>Eukaryota</taxon>
        <taxon>Fungi</taxon>
        <taxon>Dikarya</taxon>
        <taxon>Ascomycota</taxon>
        <taxon>Pezizomycotina</taxon>
        <taxon>Sordariomycetes</taxon>
        <taxon>Xylariomycetidae</taxon>
        <taxon>Amphisphaeriales</taxon>
        <taxon>Apiosporaceae</taxon>
        <taxon>Apiospora</taxon>
    </lineage>
</organism>
<dbReference type="PANTHER" id="PTHR43591">
    <property type="entry name" value="METHYLTRANSFERASE"/>
    <property type="match status" value="1"/>
</dbReference>
<dbReference type="SUPFAM" id="SSF53335">
    <property type="entry name" value="S-adenosyl-L-methionine-dependent methyltransferases"/>
    <property type="match status" value="1"/>
</dbReference>
<comment type="similarity">
    <text evidence="1">Belongs to the methyltransferase superfamily. LaeA methyltransferase family.</text>
</comment>
<evidence type="ECO:0008006" key="5">
    <source>
        <dbReference type="Google" id="ProtNLM"/>
    </source>
</evidence>
<keyword evidence="4" id="KW-1185">Reference proteome</keyword>
<protein>
    <recommendedName>
        <fullName evidence="5">Methyltransferase</fullName>
    </recommendedName>
</protein>
<dbReference type="Pfam" id="PF13489">
    <property type="entry name" value="Methyltransf_23"/>
    <property type="match status" value="1"/>
</dbReference>
<feature type="compositionally biased region" description="Polar residues" evidence="2">
    <location>
        <begin position="68"/>
        <end position="77"/>
    </location>
</feature>
<dbReference type="Gene3D" id="3.40.50.150">
    <property type="entry name" value="Vaccinia Virus protein VP39"/>
    <property type="match status" value="1"/>
</dbReference>
<gene>
    <name evidence="3" type="ORF">PG994_010465</name>
</gene>
<dbReference type="InterPro" id="IPR029063">
    <property type="entry name" value="SAM-dependent_MTases_sf"/>
</dbReference>
<evidence type="ECO:0000313" key="3">
    <source>
        <dbReference type="EMBL" id="KAK8048735.1"/>
    </source>
</evidence>
<reference evidence="3 4" key="1">
    <citation type="submission" date="2023-01" db="EMBL/GenBank/DDBJ databases">
        <title>Analysis of 21 Apiospora genomes using comparative genomics revels a genus with tremendous synthesis potential of carbohydrate active enzymes and secondary metabolites.</title>
        <authorList>
            <person name="Sorensen T."/>
        </authorList>
    </citation>
    <scope>NUCLEOTIDE SEQUENCE [LARGE SCALE GENOMIC DNA]</scope>
    <source>
        <strain evidence="3 4">CBS 135458</strain>
    </source>
</reference>
<feature type="compositionally biased region" description="Low complexity" evidence="2">
    <location>
        <begin position="121"/>
        <end position="130"/>
    </location>
</feature>
<dbReference type="PANTHER" id="PTHR43591:SF10">
    <property type="entry name" value="ABC TRANSMEMBRANE TYPE-1 DOMAIN-CONTAINING PROTEIN-RELATED"/>
    <property type="match status" value="1"/>
</dbReference>
<dbReference type="RefSeq" id="XP_066710984.1">
    <property type="nucleotide sequence ID" value="XM_066861874.1"/>
</dbReference>
<evidence type="ECO:0000256" key="2">
    <source>
        <dbReference type="SAM" id="MobiDB-lite"/>
    </source>
</evidence>
<name>A0ABR1TPZ9_9PEZI</name>
<evidence type="ECO:0000256" key="1">
    <source>
        <dbReference type="ARBA" id="ARBA00038158"/>
    </source>
</evidence>